<feature type="region of interest" description="Disordered" evidence="1">
    <location>
        <begin position="1"/>
        <end position="26"/>
    </location>
</feature>
<dbReference type="OrthoDB" id="1669448at2759"/>
<dbReference type="PANTHER" id="PTHR36078:SF2">
    <property type="entry name" value="OS09G0473966 PROTEIN"/>
    <property type="match status" value="1"/>
</dbReference>
<dbReference type="EMBL" id="CABITT030000008">
    <property type="protein sequence ID" value="VVB17535.1"/>
    <property type="molecule type" value="Genomic_DNA"/>
</dbReference>
<organism evidence="2 3">
    <name type="scientific">Arabis nemorensis</name>
    <dbReference type="NCBI Taxonomy" id="586526"/>
    <lineage>
        <taxon>Eukaryota</taxon>
        <taxon>Viridiplantae</taxon>
        <taxon>Streptophyta</taxon>
        <taxon>Embryophyta</taxon>
        <taxon>Tracheophyta</taxon>
        <taxon>Spermatophyta</taxon>
        <taxon>Magnoliopsida</taxon>
        <taxon>eudicotyledons</taxon>
        <taxon>Gunneridae</taxon>
        <taxon>Pentapetalae</taxon>
        <taxon>rosids</taxon>
        <taxon>malvids</taxon>
        <taxon>Brassicales</taxon>
        <taxon>Brassicaceae</taxon>
        <taxon>Arabideae</taxon>
        <taxon>Arabis</taxon>
    </lineage>
</organism>
<sequence length="117" mass="13483">MTSETATSPAIRPPQEHHSDHQPLPHILVLPLSPPRLTVEDILNSNGILTDQPIDEIEEPSHYKYLDTKEYAYKYRRYESEFKQFLMAKYFSGKDPNGVDIFEDNTIIDGETIMSSK</sequence>
<proteinExistence type="predicted"/>
<evidence type="ECO:0000256" key="1">
    <source>
        <dbReference type="SAM" id="MobiDB-lite"/>
    </source>
</evidence>
<comment type="caution">
    <text evidence="2">The sequence shown here is derived from an EMBL/GenBank/DDBJ whole genome shotgun (WGS) entry which is preliminary data.</text>
</comment>
<accession>A0A565CV01</accession>
<name>A0A565CV01_9BRAS</name>
<dbReference type="PANTHER" id="PTHR36078">
    <property type="entry name" value="BNACNNG21220D PROTEIN"/>
    <property type="match status" value="1"/>
</dbReference>
<evidence type="ECO:0000313" key="2">
    <source>
        <dbReference type="EMBL" id="VVB17535.1"/>
    </source>
</evidence>
<protein>
    <submittedName>
        <fullName evidence="2">Uncharacterized protein</fullName>
    </submittedName>
</protein>
<gene>
    <name evidence="2" type="ORF">ANE_LOCUS27979</name>
</gene>
<keyword evidence="3" id="KW-1185">Reference proteome</keyword>
<evidence type="ECO:0000313" key="3">
    <source>
        <dbReference type="Proteomes" id="UP000489600"/>
    </source>
</evidence>
<feature type="compositionally biased region" description="Basic and acidic residues" evidence="1">
    <location>
        <begin position="14"/>
        <end position="23"/>
    </location>
</feature>
<dbReference type="Proteomes" id="UP000489600">
    <property type="component" value="Unassembled WGS sequence"/>
</dbReference>
<reference evidence="2" key="1">
    <citation type="submission" date="2019-07" db="EMBL/GenBank/DDBJ databases">
        <authorList>
            <person name="Dittberner H."/>
        </authorList>
    </citation>
    <scope>NUCLEOTIDE SEQUENCE [LARGE SCALE GENOMIC DNA]</scope>
</reference>
<dbReference type="AlphaFoldDB" id="A0A565CV01"/>